<keyword evidence="5 14" id="KW-0812">Transmembrane</keyword>
<name>A0A9D4MBE9_DREPO</name>
<dbReference type="InterPro" id="IPR003938">
    <property type="entry name" value="K_chnl_volt-dep_EAG/ELK/ERG"/>
</dbReference>
<dbReference type="GO" id="GO:0042391">
    <property type="term" value="P:regulation of membrane potential"/>
    <property type="evidence" value="ECO:0007669"/>
    <property type="project" value="TreeGrafter"/>
</dbReference>
<evidence type="ECO:0000256" key="9">
    <source>
        <dbReference type="ARBA" id="ARBA00022989"/>
    </source>
</evidence>
<evidence type="ECO:0000256" key="11">
    <source>
        <dbReference type="ARBA" id="ARBA00023136"/>
    </source>
</evidence>
<dbReference type="InterPro" id="IPR014710">
    <property type="entry name" value="RmlC-like_jellyroll"/>
</dbReference>
<feature type="transmembrane region" description="Helical" evidence="14">
    <location>
        <begin position="133"/>
        <end position="155"/>
    </location>
</feature>
<keyword evidence="11 14" id="KW-0472">Membrane</keyword>
<evidence type="ECO:0000313" key="16">
    <source>
        <dbReference type="EMBL" id="KAH3873160.1"/>
    </source>
</evidence>
<feature type="transmembrane region" description="Helical" evidence="14">
    <location>
        <begin position="176"/>
        <end position="197"/>
    </location>
</feature>
<dbReference type="InterPro" id="IPR050818">
    <property type="entry name" value="KCNH_animal-type"/>
</dbReference>
<evidence type="ECO:0000313" key="17">
    <source>
        <dbReference type="Proteomes" id="UP000828390"/>
    </source>
</evidence>
<dbReference type="Gene3D" id="2.60.120.10">
    <property type="entry name" value="Jelly Rolls"/>
    <property type="match status" value="1"/>
</dbReference>
<evidence type="ECO:0000256" key="1">
    <source>
        <dbReference type="ARBA" id="ARBA00004651"/>
    </source>
</evidence>
<dbReference type="SMART" id="SM00100">
    <property type="entry name" value="cNMP"/>
    <property type="match status" value="1"/>
</dbReference>
<dbReference type="GO" id="GO:0005886">
    <property type="term" value="C:plasma membrane"/>
    <property type="evidence" value="ECO:0007669"/>
    <property type="project" value="UniProtKB-SubCell"/>
</dbReference>
<gene>
    <name evidence="16" type="ORF">DPMN_036387</name>
</gene>
<evidence type="ECO:0000256" key="2">
    <source>
        <dbReference type="ARBA" id="ARBA00022448"/>
    </source>
</evidence>
<dbReference type="Proteomes" id="UP000828390">
    <property type="component" value="Unassembled WGS sequence"/>
</dbReference>
<dbReference type="GO" id="GO:0034702">
    <property type="term" value="C:monoatomic ion channel complex"/>
    <property type="evidence" value="ECO:0007669"/>
    <property type="project" value="UniProtKB-KW"/>
</dbReference>
<feature type="transmembrane region" description="Helical" evidence="14">
    <location>
        <begin position="203"/>
        <end position="219"/>
    </location>
</feature>
<feature type="region of interest" description="Disordered" evidence="13">
    <location>
        <begin position="29"/>
        <end position="54"/>
    </location>
</feature>
<dbReference type="Gene3D" id="1.10.287.70">
    <property type="match status" value="1"/>
</dbReference>
<accession>A0A9D4MBE9</accession>
<keyword evidence="6" id="KW-0631">Potassium channel</keyword>
<keyword evidence="3" id="KW-1003">Cell membrane</keyword>
<comment type="caution">
    <text evidence="16">The sequence shown here is derived from an EMBL/GenBank/DDBJ whole genome shotgun (WGS) entry which is preliminary data.</text>
</comment>
<reference evidence="16" key="2">
    <citation type="submission" date="2020-11" db="EMBL/GenBank/DDBJ databases">
        <authorList>
            <person name="McCartney M.A."/>
            <person name="Auch B."/>
            <person name="Kono T."/>
            <person name="Mallez S."/>
            <person name="Becker A."/>
            <person name="Gohl D.M."/>
            <person name="Silverstein K.A.T."/>
            <person name="Koren S."/>
            <person name="Bechman K.B."/>
            <person name="Herman A."/>
            <person name="Abrahante J.E."/>
            <person name="Garbe J."/>
        </authorList>
    </citation>
    <scope>NUCLEOTIDE SEQUENCE</scope>
    <source>
        <strain evidence="16">Duluth1</strain>
        <tissue evidence="16">Whole animal</tissue>
    </source>
</reference>
<dbReference type="InterPro" id="IPR003967">
    <property type="entry name" value="K_chnl_volt-dep_ERG"/>
</dbReference>
<feature type="domain" description="Cyclic nucleotide-binding" evidence="15">
    <location>
        <begin position="429"/>
        <end position="493"/>
    </location>
</feature>
<feature type="transmembrane region" description="Helical" evidence="14">
    <location>
        <begin position="298"/>
        <end position="317"/>
    </location>
</feature>
<feature type="region of interest" description="Disordered" evidence="13">
    <location>
        <begin position="566"/>
        <end position="619"/>
    </location>
</feature>
<proteinExistence type="predicted"/>
<dbReference type="Pfam" id="PF00520">
    <property type="entry name" value="Ion_trans"/>
    <property type="match status" value="1"/>
</dbReference>
<keyword evidence="10" id="KW-0406">Ion transport</keyword>
<dbReference type="FunFam" id="2.60.120.10:FF:000107">
    <property type="entry name" value="Potassium voltage-gated channel unc-103"/>
    <property type="match status" value="1"/>
</dbReference>
<dbReference type="PROSITE" id="PS50042">
    <property type="entry name" value="CNMP_BINDING_3"/>
    <property type="match status" value="1"/>
</dbReference>
<keyword evidence="7" id="KW-0851">Voltage-gated channel</keyword>
<evidence type="ECO:0000256" key="10">
    <source>
        <dbReference type="ARBA" id="ARBA00023065"/>
    </source>
</evidence>
<dbReference type="AlphaFoldDB" id="A0A9D4MBE9"/>
<dbReference type="PANTHER" id="PTHR10217">
    <property type="entry name" value="VOLTAGE AND LIGAND GATED POTASSIUM CHANNEL"/>
    <property type="match status" value="1"/>
</dbReference>
<dbReference type="PANTHER" id="PTHR10217:SF548">
    <property type="entry name" value="GH12235P"/>
    <property type="match status" value="1"/>
</dbReference>
<evidence type="ECO:0000256" key="7">
    <source>
        <dbReference type="ARBA" id="ARBA00022882"/>
    </source>
</evidence>
<reference evidence="16" key="1">
    <citation type="journal article" date="2019" name="bioRxiv">
        <title>The Genome of the Zebra Mussel, Dreissena polymorpha: A Resource for Invasive Species Research.</title>
        <authorList>
            <person name="McCartney M.A."/>
            <person name="Auch B."/>
            <person name="Kono T."/>
            <person name="Mallez S."/>
            <person name="Zhang Y."/>
            <person name="Obille A."/>
            <person name="Becker A."/>
            <person name="Abrahante J.E."/>
            <person name="Garbe J."/>
            <person name="Badalamenti J.P."/>
            <person name="Herman A."/>
            <person name="Mangelson H."/>
            <person name="Liachko I."/>
            <person name="Sullivan S."/>
            <person name="Sone E.D."/>
            <person name="Koren S."/>
            <person name="Silverstein K.A.T."/>
            <person name="Beckman K.B."/>
            <person name="Gohl D.M."/>
        </authorList>
    </citation>
    <scope>NUCLEOTIDE SEQUENCE</scope>
    <source>
        <strain evidence="16">Duluth1</strain>
        <tissue evidence="16">Whole animal</tissue>
    </source>
</reference>
<feature type="compositionally biased region" description="Basic and acidic residues" evidence="13">
    <location>
        <begin position="29"/>
        <end position="48"/>
    </location>
</feature>
<evidence type="ECO:0000256" key="5">
    <source>
        <dbReference type="ARBA" id="ARBA00022692"/>
    </source>
</evidence>
<keyword evidence="12" id="KW-0407">Ion channel</keyword>
<dbReference type="PRINTS" id="PR01470">
    <property type="entry name" value="ERGCHANNEL"/>
</dbReference>
<dbReference type="InterPro" id="IPR018490">
    <property type="entry name" value="cNMP-bd_dom_sf"/>
</dbReference>
<feature type="region of interest" description="Disordered" evidence="13">
    <location>
        <begin position="697"/>
        <end position="718"/>
    </location>
</feature>
<keyword evidence="2" id="KW-0813">Transport</keyword>
<dbReference type="Gene3D" id="1.10.1200.260">
    <property type="match status" value="1"/>
</dbReference>
<evidence type="ECO:0000256" key="14">
    <source>
        <dbReference type="SAM" id="Phobius"/>
    </source>
</evidence>
<feature type="transmembrane region" description="Helical" evidence="14">
    <location>
        <begin position="329"/>
        <end position="354"/>
    </location>
</feature>
<keyword evidence="9 14" id="KW-1133">Transmembrane helix</keyword>
<evidence type="ECO:0000256" key="13">
    <source>
        <dbReference type="SAM" id="MobiDB-lite"/>
    </source>
</evidence>
<protein>
    <recommendedName>
        <fullName evidence="15">Cyclic nucleotide-binding domain-containing protein</fullName>
    </recommendedName>
</protein>
<keyword evidence="4" id="KW-0633">Potassium transport</keyword>
<keyword evidence="8" id="KW-0630">Potassium</keyword>
<feature type="transmembrane region" description="Helical" evidence="14">
    <location>
        <begin position="87"/>
        <end position="108"/>
    </location>
</feature>
<dbReference type="InterPro" id="IPR000595">
    <property type="entry name" value="cNMP-bd_dom"/>
</dbReference>
<evidence type="ECO:0000256" key="6">
    <source>
        <dbReference type="ARBA" id="ARBA00022826"/>
    </source>
</evidence>
<evidence type="ECO:0000256" key="4">
    <source>
        <dbReference type="ARBA" id="ARBA00022538"/>
    </source>
</evidence>
<dbReference type="CDD" id="cd00038">
    <property type="entry name" value="CAP_ED"/>
    <property type="match status" value="1"/>
</dbReference>
<dbReference type="SUPFAM" id="SSF81324">
    <property type="entry name" value="Voltage-gated potassium channels"/>
    <property type="match status" value="1"/>
</dbReference>
<dbReference type="EMBL" id="JAIWYP010000002">
    <property type="protein sequence ID" value="KAH3873160.1"/>
    <property type="molecule type" value="Genomic_DNA"/>
</dbReference>
<evidence type="ECO:0000259" key="15">
    <source>
        <dbReference type="PROSITE" id="PS50042"/>
    </source>
</evidence>
<dbReference type="SUPFAM" id="SSF51206">
    <property type="entry name" value="cAMP-binding domain-like"/>
    <property type="match status" value="1"/>
</dbReference>
<dbReference type="InterPro" id="IPR005821">
    <property type="entry name" value="Ion_trans_dom"/>
</dbReference>
<evidence type="ECO:0000256" key="3">
    <source>
        <dbReference type="ARBA" id="ARBA00022475"/>
    </source>
</evidence>
<feature type="transmembrane region" description="Helical" evidence="14">
    <location>
        <begin position="231"/>
        <end position="258"/>
    </location>
</feature>
<evidence type="ECO:0000256" key="8">
    <source>
        <dbReference type="ARBA" id="ARBA00022958"/>
    </source>
</evidence>
<dbReference type="FunFam" id="1.10.287.70:FF:000275">
    <property type="entry name" value="Potassium voltage-gated channel subfamily H member 8"/>
    <property type="match status" value="1"/>
</dbReference>
<organism evidence="16 17">
    <name type="scientific">Dreissena polymorpha</name>
    <name type="common">Zebra mussel</name>
    <name type="synonym">Mytilus polymorpha</name>
    <dbReference type="NCBI Taxonomy" id="45954"/>
    <lineage>
        <taxon>Eukaryota</taxon>
        <taxon>Metazoa</taxon>
        <taxon>Spiralia</taxon>
        <taxon>Lophotrochozoa</taxon>
        <taxon>Mollusca</taxon>
        <taxon>Bivalvia</taxon>
        <taxon>Autobranchia</taxon>
        <taxon>Heteroconchia</taxon>
        <taxon>Euheterodonta</taxon>
        <taxon>Imparidentia</taxon>
        <taxon>Neoheterodontei</taxon>
        <taxon>Myida</taxon>
        <taxon>Dreissenoidea</taxon>
        <taxon>Dreissenidae</taxon>
        <taxon>Dreissena</taxon>
    </lineage>
</organism>
<dbReference type="Pfam" id="PF00027">
    <property type="entry name" value="cNMP_binding"/>
    <property type="match status" value="1"/>
</dbReference>
<keyword evidence="17" id="KW-1185">Reference proteome</keyword>
<feature type="compositionally biased region" description="Basic residues" evidence="13">
    <location>
        <begin position="570"/>
        <end position="584"/>
    </location>
</feature>
<comment type="subcellular location">
    <subcellularLocation>
        <location evidence="1">Cell membrane</location>
        <topology evidence="1">Multi-pass membrane protein</topology>
    </subcellularLocation>
</comment>
<dbReference type="PRINTS" id="PR01463">
    <property type="entry name" value="EAGCHANLFMLY"/>
</dbReference>
<evidence type="ECO:0000256" key="12">
    <source>
        <dbReference type="ARBA" id="ARBA00023303"/>
    </source>
</evidence>
<sequence>MLIKRMCDTSNHNMAVWLKPIYDVHEVKDSEKASKPYDPESKSEFHTEESEELSTIEQAQDHGARIQRTQPDFVILHYSPFKAVWDWVILILVLYTAVFTPYQTAFLLNEDESTMRLNRNAATRSQTSDTTKASPLVIIDLIVDLMFILDILINFRTSYLHNGEVIMDQKKIAINYVKGWFLIDTVAAIPFDLLLFGSGTSDTMTIAGILKTARLLRLLRVIRRIEQFAEYGAAVLLLLMVTFSLVGHWLACAFYAIAYWERPHLDGNIGWLDHLAQQLNEPFIVNVTSSGPSIKTKYITALYFTFTSLTSIGFGNISPNTNAEKIFSIFAMLLGSLLSAAIFGNVSSIMLRIYQGTDEYHEKVQSIKDFINFHHLPKNLATRLQESFQHAWSYTNGIDMNSVLKSFPECLQADICLHLNRNLLNNCPAFQKASTGCLRALSMQFKTTHAPPGDTLIHPGDILTSIYFMARGSIEIIKDNTVMAILGKDDIFGGDLHDLDTSGKSLYFVRALTYCDINRIEISDLKDTLNSYPEFAEEFMKRIQVTFNLKRGTLFESKRKSKIDEEKLRFIRQKQPHMQSRRNISRSEETLPKSYQRRRKHSASQTDEDETSPRFIEISPEQAYSDIQRDFADRRESKSSNTKVKEKLGKVTKVIKLDERESVPCEPSLHHVDDNYLHTQVIIQQRSKIFLGSGYHRPRGVRREGRGIESSDYGARSN</sequence>
<dbReference type="GO" id="GO:0005242">
    <property type="term" value="F:inward rectifier potassium channel activity"/>
    <property type="evidence" value="ECO:0007669"/>
    <property type="project" value="TreeGrafter"/>
</dbReference>